<dbReference type="PANTHER" id="PTHR12843">
    <property type="entry name" value="PROTEIN-LYSINE N-METHYLTRANSFERASE METTL10"/>
    <property type="match status" value="1"/>
</dbReference>
<dbReference type="EMBL" id="KZ305032">
    <property type="protein sequence ID" value="PIA46730.1"/>
    <property type="molecule type" value="Genomic_DNA"/>
</dbReference>
<dbReference type="GO" id="GO:0005737">
    <property type="term" value="C:cytoplasm"/>
    <property type="evidence" value="ECO:0007669"/>
    <property type="project" value="TreeGrafter"/>
</dbReference>
<proteinExistence type="predicted"/>
<dbReference type="PANTHER" id="PTHR12843:SF5">
    <property type="entry name" value="EEF1A LYSINE METHYLTRANSFERASE 2"/>
    <property type="match status" value="1"/>
</dbReference>
<accession>A0A2G5DT92</accession>
<dbReference type="Proteomes" id="UP000230069">
    <property type="component" value="Unassembled WGS sequence"/>
</dbReference>
<name>A0A2G5DT92_AQUCA</name>
<evidence type="ECO:0000313" key="1">
    <source>
        <dbReference type="EMBL" id="PIA46730.1"/>
    </source>
</evidence>
<dbReference type="AlphaFoldDB" id="A0A2G5DT92"/>
<reference evidence="1 2" key="1">
    <citation type="submission" date="2017-09" db="EMBL/GenBank/DDBJ databases">
        <title>WGS assembly of Aquilegia coerulea Goldsmith.</title>
        <authorList>
            <person name="Hodges S."/>
            <person name="Kramer E."/>
            <person name="Nordborg M."/>
            <person name="Tomkins J."/>
            <person name="Borevitz J."/>
            <person name="Derieg N."/>
            <person name="Yan J."/>
            <person name="Mihaltcheva S."/>
            <person name="Hayes R.D."/>
            <person name="Rokhsar D."/>
        </authorList>
    </citation>
    <scope>NUCLEOTIDE SEQUENCE [LARGE SCALE GENOMIC DNA]</scope>
    <source>
        <strain evidence="2">cv. Goldsmith</strain>
    </source>
</reference>
<sequence length="94" mass="10801">MEGKRVNFTLFCNYDKEAPDADVEHSVLGLQSYWDATYEDELANFHEHGHTGEVWVKVHESILTYSSIAMYMMVALTMNCKSTLPPSEIKAWLQ</sequence>
<keyword evidence="2" id="KW-1185">Reference proteome</keyword>
<evidence type="ECO:0000313" key="2">
    <source>
        <dbReference type="Proteomes" id="UP000230069"/>
    </source>
</evidence>
<gene>
    <name evidence="1" type="ORF">AQUCO_01500342v1</name>
</gene>
<dbReference type="STRING" id="218851.A0A2G5DT92"/>
<protein>
    <submittedName>
        <fullName evidence="1">Uncharacterized protein</fullName>
    </submittedName>
</protein>
<dbReference type="OrthoDB" id="540004at2759"/>
<dbReference type="GO" id="GO:0016279">
    <property type="term" value="F:protein-lysine N-methyltransferase activity"/>
    <property type="evidence" value="ECO:0007669"/>
    <property type="project" value="TreeGrafter"/>
</dbReference>
<dbReference type="InParanoid" id="A0A2G5DT92"/>
<organism evidence="1 2">
    <name type="scientific">Aquilegia coerulea</name>
    <name type="common">Rocky mountain columbine</name>
    <dbReference type="NCBI Taxonomy" id="218851"/>
    <lineage>
        <taxon>Eukaryota</taxon>
        <taxon>Viridiplantae</taxon>
        <taxon>Streptophyta</taxon>
        <taxon>Embryophyta</taxon>
        <taxon>Tracheophyta</taxon>
        <taxon>Spermatophyta</taxon>
        <taxon>Magnoliopsida</taxon>
        <taxon>Ranunculales</taxon>
        <taxon>Ranunculaceae</taxon>
        <taxon>Thalictroideae</taxon>
        <taxon>Aquilegia</taxon>
    </lineage>
</organism>